<dbReference type="Gene3D" id="3.40.50.300">
    <property type="entry name" value="P-loop containing nucleotide triphosphate hydrolases"/>
    <property type="match status" value="1"/>
</dbReference>
<proteinExistence type="predicted"/>
<dbReference type="PANTHER" id="PTHR32309">
    <property type="entry name" value="TYROSINE-PROTEIN KINASE"/>
    <property type="match status" value="1"/>
</dbReference>
<organism evidence="10 11">
    <name type="scientific">Rhizobium sullae</name>
    <name type="common">Rhizobium hedysari</name>
    <dbReference type="NCBI Taxonomy" id="50338"/>
    <lineage>
        <taxon>Bacteria</taxon>
        <taxon>Pseudomonadati</taxon>
        <taxon>Pseudomonadota</taxon>
        <taxon>Alphaproteobacteria</taxon>
        <taxon>Hyphomicrobiales</taxon>
        <taxon>Rhizobiaceae</taxon>
        <taxon>Rhizobium/Agrobacterium group</taxon>
        <taxon>Rhizobium</taxon>
    </lineage>
</organism>
<evidence type="ECO:0000256" key="4">
    <source>
        <dbReference type="ARBA" id="ARBA00022989"/>
    </source>
</evidence>
<evidence type="ECO:0000256" key="6">
    <source>
        <dbReference type="SAM" id="MobiDB-lite"/>
    </source>
</evidence>
<dbReference type="PANTHER" id="PTHR32309:SF13">
    <property type="entry name" value="FERRIC ENTEROBACTIN TRANSPORT PROTEIN FEPE"/>
    <property type="match status" value="1"/>
</dbReference>
<gene>
    <name evidence="10" type="ORF">CWR43_33290</name>
</gene>
<dbReference type="STRING" id="1041146.GCA_000427985_07074"/>
<keyword evidence="3 7" id="KW-0812">Transmembrane</keyword>
<sequence length="1095" mass="118566">MNSRIGQNDMVVHEIGKLVPGDQFGKKQSPDAENISFGDIWRFLRRHTLMLAFFTAVGAAAGGVYVATQPPLFFAAARLVMDPEQGQIASQDAFTGTIIIEAAEIASQVEIIKSEPIAKAVINKLNLYEDPEIQDNASWQSVAKGWLRSVISKAVQSDEPGQKTSDDERLIRRTMASFLSRVSVVRVGQSYILEVGYRSADPQKAARAANALAQAYMDSTVGARAAAAQSGADWLETRLIDVEKQAREAALDAEEFRARNGIMEVGSTASLDQQQLSEISSQAMAASAETAAASAKLETLNRLMAGEAIGGSVQETIDNPRIQKLQEDVSLATARLNTLVSRYDSGNPAIVAARDEVARLTGEIRNEFVRVQKVYETTLQVAQARERLLNDQMAALTATVRDKNLARVKLTEMESRATTYRRIYEGILQQLTGTLQKQSFPLGDARIVTAASAPLTKSSPKSSIILPFTTLMGLAGGLLLALLVDGKGKGIHLNPRLRQELGIASLGSLPLQGATAVLPAGAKAANLQAAMPLRRVLDAPYCDFTEALRGVKSSIGSAFRPNSPMVIGITSVGSGEGKTTVAANLAQLYQNEGTPVVLVDADFQNGFLSKVASAAGEDFGLRALRIDHIGADEPQAAEHVVARHDEHGRRSRRSRVDEHAEASTLVPVLTVEETTRSAASHQIFGHLAAFKTEIELLRQRYGVVIVDLAAFEGSADTRHIFSYLDGIAIVVGKPKKMTIERLSAALASFGTSRVNLLGIIANRSGGRKRSPRKPASSRPSEPAVKPAAPHLAFNDKPRGRPLKVAVGIASSGRSEILSAVLPHISRQTRQPEEVVICVPLLEDVDRMSLSSLACPVRVLVSERGLCLQRNTILDSIVDADVVLFLDDDFLMTPTYIEDTELLFRTRRDIVMSTGTVIADGITGAGISVCDGLKLVEKVRRPQKHEKSFKPIYNAYGCNMAVRVSAIVASGVRFDENLPFYGWLEDVDFSRMMARYGEVMCADHLQGVHLGTKAGRTTGIKFGYSQIANPIYLVRKKTLSSGRAAAQMGRNLAANLVKVWRPEPWVDRKGRLKGNAIALFDLLTGRLAPQKIRTMG</sequence>
<dbReference type="Proteomes" id="UP000232164">
    <property type="component" value="Unassembled WGS sequence"/>
</dbReference>
<protein>
    <recommendedName>
        <fullName evidence="12">Lipopolysaccharide biosynthesis protein</fullName>
    </recommendedName>
</protein>
<comment type="caution">
    <text evidence="10">The sequence shown here is derived from an EMBL/GenBank/DDBJ whole genome shotgun (WGS) entry which is preliminary data.</text>
</comment>
<evidence type="ECO:0000313" key="11">
    <source>
        <dbReference type="Proteomes" id="UP000232164"/>
    </source>
</evidence>
<accession>A0A2N0CZR4</accession>
<dbReference type="SUPFAM" id="SSF52540">
    <property type="entry name" value="P-loop containing nucleoside triphosphate hydrolases"/>
    <property type="match status" value="1"/>
</dbReference>
<name>A0A2N0CZR4_RHISU</name>
<evidence type="ECO:0000256" key="2">
    <source>
        <dbReference type="ARBA" id="ARBA00022475"/>
    </source>
</evidence>
<dbReference type="InterPro" id="IPR002586">
    <property type="entry name" value="CobQ/CobB/MinD/ParA_Nub-bd_dom"/>
</dbReference>
<keyword evidence="4 7" id="KW-1133">Transmembrane helix</keyword>
<evidence type="ECO:0008006" key="12">
    <source>
        <dbReference type="Google" id="ProtNLM"/>
    </source>
</evidence>
<dbReference type="GO" id="GO:0004713">
    <property type="term" value="F:protein tyrosine kinase activity"/>
    <property type="evidence" value="ECO:0007669"/>
    <property type="project" value="TreeGrafter"/>
</dbReference>
<keyword evidence="5 7" id="KW-0472">Membrane</keyword>
<dbReference type="Pfam" id="PF01656">
    <property type="entry name" value="CbiA"/>
    <property type="match status" value="1"/>
</dbReference>
<dbReference type="GO" id="GO:0005886">
    <property type="term" value="C:plasma membrane"/>
    <property type="evidence" value="ECO:0007669"/>
    <property type="project" value="UniProtKB-SubCell"/>
</dbReference>
<dbReference type="AlphaFoldDB" id="A0A2N0CZR4"/>
<evidence type="ECO:0000259" key="8">
    <source>
        <dbReference type="Pfam" id="PF01656"/>
    </source>
</evidence>
<dbReference type="Gene3D" id="3.90.550.10">
    <property type="entry name" value="Spore Coat Polysaccharide Biosynthesis Protein SpsA, Chain A"/>
    <property type="match status" value="1"/>
</dbReference>
<reference evidence="10 11" key="1">
    <citation type="submission" date="2017-11" db="EMBL/GenBank/DDBJ databases">
        <authorList>
            <person name="Han C.G."/>
        </authorList>
    </citation>
    <scope>NUCLEOTIDE SEQUENCE [LARGE SCALE GENOMIC DNA]</scope>
    <source>
        <strain evidence="10 11">HCNT1</strain>
    </source>
</reference>
<dbReference type="CDD" id="cd00761">
    <property type="entry name" value="Glyco_tranf_GTA_type"/>
    <property type="match status" value="1"/>
</dbReference>
<evidence type="ECO:0000256" key="3">
    <source>
        <dbReference type="ARBA" id="ARBA00022692"/>
    </source>
</evidence>
<evidence type="ECO:0000256" key="1">
    <source>
        <dbReference type="ARBA" id="ARBA00004651"/>
    </source>
</evidence>
<feature type="compositionally biased region" description="Low complexity" evidence="6">
    <location>
        <begin position="773"/>
        <end position="783"/>
    </location>
</feature>
<feature type="transmembrane region" description="Helical" evidence="7">
    <location>
        <begin position="49"/>
        <end position="68"/>
    </location>
</feature>
<dbReference type="SUPFAM" id="SSF53448">
    <property type="entry name" value="Nucleotide-diphospho-sugar transferases"/>
    <property type="match status" value="1"/>
</dbReference>
<feature type="domain" description="CobQ/CobB/MinD/ParA nucleotide binding" evidence="8">
    <location>
        <begin position="568"/>
        <end position="769"/>
    </location>
</feature>
<reference evidence="10 11" key="2">
    <citation type="submission" date="2017-12" db="EMBL/GenBank/DDBJ databases">
        <title>Genome sequence of Rhizobium sullae HCNT1 isolated from Sulla coronaria nodules and featuring peculiar denitrification phenotypes.</title>
        <authorList>
            <person name="De Diego-Diaz B."/>
            <person name="Treu L."/>
            <person name="Campanaro S."/>
            <person name="Da Silva Duarte V."/>
            <person name="Basaglia M."/>
            <person name="Favaro L."/>
            <person name="Casella S."/>
            <person name="Squartini A."/>
        </authorList>
    </citation>
    <scope>NUCLEOTIDE SEQUENCE [LARGE SCALE GENOMIC DNA]</scope>
    <source>
        <strain evidence="10 11">HCNT1</strain>
    </source>
</reference>
<evidence type="ECO:0000313" key="10">
    <source>
        <dbReference type="EMBL" id="PKA39350.1"/>
    </source>
</evidence>
<dbReference type="InterPro" id="IPR029044">
    <property type="entry name" value="Nucleotide-diphossugar_trans"/>
</dbReference>
<comment type="subcellular location">
    <subcellularLocation>
        <location evidence="1">Cell membrane</location>
        <topology evidence="1">Multi-pass membrane protein</topology>
    </subcellularLocation>
</comment>
<dbReference type="OrthoDB" id="8404680at2"/>
<feature type="region of interest" description="Disordered" evidence="6">
    <location>
        <begin position="764"/>
        <end position="790"/>
    </location>
</feature>
<dbReference type="EMBL" id="PIQN01000031">
    <property type="protein sequence ID" value="PKA39350.1"/>
    <property type="molecule type" value="Genomic_DNA"/>
</dbReference>
<dbReference type="InterPro" id="IPR003856">
    <property type="entry name" value="LPS_length_determ_N"/>
</dbReference>
<dbReference type="InterPro" id="IPR027417">
    <property type="entry name" value="P-loop_NTPase"/>
</dbReference>
<evidence type="ECO:0000259" key="9">
    <source>
        <dbReference type="Pfam" id="PF02706"/>
    </source>
</evidence>
<evidence type="ECO:0000256" key="5">
    <source>
        <dbReference type="ARBA" id="ARBA00023136"/>
    </source>
</evidence>
<evidence type="ECO:0000256" key="7">
    <source>
        <dbReference type="SAM" id="Phobius"/>
    </source>
</evidence>
<keyword evidence="2" id="KW-1003">Cell membrane</keyword>
<dbReference type="Pfam" id="PF02706">
    <property type="entry name" value="Wzz"/>
    <property type="match status" value="1"/>
</dbReference>
<dbReference type="InterPro" id="IPR050445">
    <property type="entry name" value="Bact_polysacc_biosynth/exp"/>
</dbReference>
<feature type="domain" description="Polysaccharide chain length determinant N-terminal" evidence="9">
    <location>
        <begin position="33"/>
        <end position="125"/>
    </location>
</feature>